<evidence type="ECO:0000313" key="1">
    <source>
        <dbReference type="EMBL" id="PSU45740.1"/>
    </source>
</evidence>
<keyword evidence="2" id="KW-1185">Reference proteome</keyword>
<accession>A0A2T3JA66</accession>
<dbReference type="EMBL" id="PYMJ01000027">
    <property type="protein sequence ID" value="PSU45740.1"/>
    <property type="molecule type" value="Genomic_DNA"/>
</dbReference>
<protein>
    <submittedName>
        <fullName evidence="1">Uncharacterized protein</fullName>
    </submittedName>
</protein>
<sequence length="65" mass="7711">MITFLKKWHTAFTEDKMQKNKLENMKKGEPDHIRNFAVSVLNGQKKAAEMHEDIHQSSHRYGHFD</sequence>
<organism evidence="1 2">
    <name type="scientific">Photobacterium frigidiphilum</name>
    <dbReference type="NCBI Taxonomy" id="264736"/>
    <lineage>
        <taxon>Bacteria</taxon>
        <taxon>Pseudomonadati</taxon>
        <taxon>Pseudomonadota</taxon>
        <taxon>Gammaproteobacteria</taxon>
        <taxon>Vibrionales</taxon>
        <taxon>Vibrionaceae</taxon>
        <taxon>Photobacterium</taxon>
    </lineage>
</organism>
<reference evidence="1 2" key="1">
    <citation type="submission" date="2018-01" db="EMBL/GenBank/DDBJ databases">
        <title>Whole genome sequencing of Histamine producing bacteria.</title>
        <authorList>
            <person name="Butler K."/>
        </authorList>
    </citation>
    <scope>NUCLEOTIDE SEQUENCE [LARGE SCALE GENOMIC DNA]</scope>
    <source>
        <strain evidence="1 2">JCM 12947</strain>
    </source>
</reference>
<gene>
    <name evidence="1" type="ORF">C9J12_21085</name>
</gene>
<proteinExistence type="predicted"/>
<dbReference type="Proteomes" id="UP000240987">
    <property type="component" value="Unassembled WGS sequence"/>
</dbReference>
<dbReference type="AlphaFoldDB" id="A0A2T3JA66"/>
<dbReference type="RefSeq" id="WP_107244501.1">
    <property type="nucleotide sequence ID" value="NZ_PYMJ01000027.1"/>
</dbReference>
<comment type="caution">
    <text evidence="1">The sequence shown here is derived from an EMBL/GenBank/DDBJ whole genome shotgun (WGS) entry which is preliminary data.</text>
</comment>
<evidence type="ECO:0000313" key="2">
    <source>
        <dbReference type="Proteomes" id="UP000240987"/>
    </source>
</evidence>
<name>A0A2T3JA66_9GAMM</name>